<evidence type="ECO:0000259" key="6">
    <source>
        <dbReference type="PROSITE" id="PS51194"/>
    </source>
</evidence>
<evidence type="ECO:0000313" key="8">
    <source>
        <dbReference type="Proteomes" id="UP000190229"/>
    </source>
</evidence>
<dbReference type="GO" id="GO:0016787">
    <property type="term" value="F:hydrolase activity"/>
    <property type="evidence" value="ECO:0007669"/>
    <property type="project" value="UniProtKB-KW"/>
</dbReference>
<dbReference type="InterPro" id="IPR000330">
    <property type="entry name" value="SNF2_N"/>
</dbReference>
<dbReference type="SMART" id="SM00487">
    <property type="entry name" value="DEXDc"/>
    <property type="match status" value="1"/>
</dbReference>
<evidence type="ECO:0000256" key="1">
    <source>
        <dbReference type="ARBA" id="ARBA00022741"/>
    </source>
</evidence>
<proteinExistence type="predicted"/>
<dbReference type="PROSITE" id="PS51192">
    <property type="entry name" value="HELICASE_ATP_BIND_1"/>
    <property type="match status" value="1"/>
</dbReference>
<keyword evidence="1" id="KW-0547">Nucleotide-binding</keyword>
<dbReference type="InterPro" id="IPR057342">
    <property type="entry name" value="DEXDc_RapA"/>
</dbReference>
<dbReference type="InterPro" id="IPR014001">
    <property type="entry name" value="Helicase_ATP-bd"/>
</dbReference>
<dbReference type="Gene3D" id="3.40.50.10810">
    <property type="entry name" value="Tandem AAA-ATPase domain"/>
    <property type="match status" value="1"/>
</dbReference>
<reference evidence="7 8" key="1">
    <citation type="submission" date="2017-02" db="EMBL/GenBank/DDBJ databases">
        <title>Draft genome of Acidibacillus ferrooxidans Huett2.</title>
        <authorList>
            <person name="Schopf S."/>
        </authorList>
    </citation>
    <scope>NUCLEOTIDE SEQUENCE [LARGE SCALE GENOMIC DNA]</scope>
    <source>
        <strain evidence="7 8">Huett2</strain>
    </source>
</reference>
<evidence type="ECO:0000256" key="3">
    <source>
        <dbReference type="ARBA" id="ARBA00022806"/>
    </source>
</evidence>
<evidence type="ECO:0000313" key="7">
    <source>
        <dbReference type="EMBL" id="OPG16449.1"/>
    </source>
</evidence>
<keyword evidence="4" id="KW-0067">ATP-binding</keyword>
<dbReference type="Proteomes" id="UP000190229">
    <property type="component" value="Unassembled WGS sequence"/>
</dbReference>
<dbReference type="PANTHER" id="PTHR10799">
    <property type="entry name" value="SNF2/RAD54 HELICASE FAMILY"/>
    <property type="match status" value="1"/>
</dbReference>
<dbReference type="CDD" id="cd18793">
    <property type="entry name" value="SF2_C_SNF"/>
    <property type="match status" value="1"/>
</dbReference>
<feature type="domain" description="Helicase ATP-binding" evidence="5">
    <location>
        <begin position="72"/>
        <end position="226"/>
    </location>
</feature>
<dbReference type="Pfam" id="PF00271">
    <property type="entry name" value="Helicase_C"/>
    <property type="match status" value="1"/>
</dbReference>
<name>A0A1V4EU58_9BACL</name>
<dbReference type="EMBL" id="MWPS01000016">
    <property type="protein sequence ID" value="OPG16449.1"/>
    <property type="molecule type" value="Genomic_DNA"/>
</dbReference>
<dbReference type="GO" id="GO:0005524">
    <property type="term" value="F:ATP binding"/>
    <property type="evidence" value="ECO:0007669"/>
    <property type="project" value="UniProtKB-KW"/>
</dbReference>
<dbReference type="CDD" id="cd18011">
    <property type="entry name" value="DEXDc_RapA"/>
    <property type="match status" value="1"/>
</dbReference>
<dbReference type="SMART" id="SM00490">
    <property type="entry name" value="HELICc"/>
    <property type="match status" value="1"/>
</dbReference>
<dbReference type="InterPro" id="IPR038718">
    <property type="entry name" value="SNF2-like_sf"/>
</dbReference>
<dbReference type="InterPro" id="IPR001650">
    <property type="entry name" value="Helicase_C-like"/>
</dbReference>
<dbReference type="InterPro" id="IPR049730">
    <property type="entry name" value="SNF2/RAD54-like_C"/>
</dbReference>
<sequence>MWRCRVTHYIEHDDLLSALKERGGLPVGSFELFQLAYEAELRSTQHSLDDLSCLSVLPNLIPFPHQIETAKRVIHELHGRALLADEVGLGKTIEAGLILKEYIVRGLVQKALILVPASLVLQWTRELNEKFGVRAFAQRNEWSWTTYDVLVASLDTTKRDPHRAAVLSQPYDLLIVDEAHKLKNSRTRNWQLINEIQKKYLLLVTATPVQNDMKELYNLINLLRPGQLGNPKHFTKEHVSTKRSPKNPVALRHALSDVMVRNRRVESAVDFTERHVKIVPLELSTEERELYDAVTSFVREEFMRRKESKRSVLALITLQREICSSSYAALGTLEGMLKRGRLTPSEAMRVQELYHLAEAVPGYTKISKVIELIKSINDKVIVFTEYRATQDFLLYMLQQSNIKAVLFRGGYKRGKKDWMKDLFERRAQVLIATEAGGEGINLQFCNQVINYDLPWNPMRVEQRIGRVHRVGQTRPVYIQNFSTKGTIEEHIVRMLQDKIQMFEQVIGELDVILGPRAFEEDVLEALLESRDESEIKARLNVLSKRVKRSDTSNHQGTAT</sequence>
<comment type="caution">
    <text evidence="7">The sequence shown here is derived from an EMBL/GenBank/DDBJ whole genome shotgun (WGS) entry which is preliminary data.</text>
</comment>
<protein>
    <submittedName>
        <fullName evidence="7">ATP-dependent helicase</fullName>
    </submittedName>
</protein>
<organism evidence="7 8">
    <name type="scientific">Ferroacidibacillus organovorans</name>
    <dbReference type="NCBI Taxonomy" id="1765683"/>
    <lineage>
        <taxon>Bacteria</taxon>
        <taxon>Bacillati</taxon>
        <taxon>Bacillota</taxon>
        <taxon>Bacilli</taxon>
        <taxon>Bacillales</taxon>
        <taxon>Alicyclobacillaceae</taxon>
        <taxon>Ferroacidibacillus</taxon>
    </lineage>
</organism>
<evidence type="ECO:0000256" key="2">
    <source>
        <dbReference type="ARBA" id="ARBA00022801"/>
    </source>
</evidence>
<dbReference type="PROSITE" id="PS51194">
    <property type="entry name" value="HELICASE_CTER"/>
    <property type="match status" value="1"/>
</dbReference>
<keyword evidence="3 7" id="KW-0347">Helicase</keyword>
<keyword evidence="2" id="KW-0378">Hydrolase</keyword>
<evidence type="ECO:0000256" key="4">
    <source>
        <dbReference type="ARBA" id="ARBA00022840"/>
    </source>
</evidence>
<dbReference type="Pfam" id="PF00176">
    <property type="entry name" value="SNF2-rel_dom"/>
    <property type="match status" value="1"/>
</dbReference>
<feature type="domain" description="Helicase C-terminal" evidence="6">
    <location>
        <begin position="368"/>
        <end position="517"/>
    </location>
</feature>
<dbReference type="AlphaFoldDB" id="A0A1V4EU58"/>
<keyword evidence="8" id="KW-1185">Reference proteome</keyword>
<evidence type="ECO:0000259" key="5">
    <source>
        <dbReference type="PROSITE" id="PS51192"/>
    </source>
</evidence>
<dbReference type="InterPro" id="IPR027417">
    <property type="entry name" value="P-loop_NTPase"/>
</dbReference>
<gene>
    <name evidence="7" type="ORF">B2M26_06110</name>
</gene>
<dbReference type="SUPFAM" id="SSF52540">
    <property type="entry name" value="P-loop containing nucleoside triphosphate hydrolases"/>
    <property type="match status" value="2"/>
</dbReference>
<dbReference type="GO" id="GO:0004386">
    <property type="term" value="F:helicase activity"/>
    <property type="evidence" value="ECO:0007669"/>
    <property type="project" value="UniProtKB-KW"/>
</dbReference>
<accession>A0A1V4EU58</accession>
<dbReference type="Gene3D" id="3.40.50.300">
    <property type="entry name" value="P-loop containing nucleotide triphosphate hydrolases"/>
    <property type="match status" value="1"/>
</dbReference>